<reference evidence="2" key="2">
    <citation type="journal article" date="2022" name="Microb. Genom.">
        <title>A chromosome-scale genome assembly of the tomato pathogen Cladosporium fulvum reveals a compartmentalized genome architecture and the presence of a dispensable chromosome.</title>
        <authorList>
            <person name="Zaccaron A.Z."/>
            <person name="Chen L.H."/>
            <person name="Samaras A."/>
            <person name="Stergiopoulos I."/>
        </authorList>
    </citation>
    <scope>NUCLEOTIDE SEQUENCE</scope>
    <source>
        <strain evidence="2">Race5_Kim</strain>
    </source>
</reference>
<accession>A0A9Q8LA70</accession>
<dbReference type="GeneID" id="71983518"/>
<feature type="region of interest" description="Disordered" evidence="1">
    <location>
        <begin position="112"/>
        <end position="139"/>
    </location>
</feature>
<protein>
    <submittedName>
        <fullName evidence="2">Uncharacterized protein</fullName>
    </submittedName>
</protein>
<keyword evidence="3" id="KW-1185">Reference proteome</keyword>
<dbReference type="Proteomes" id="UP000756132">
    <property type="component" value="Chromosome 2"/>
</dbReference>
<feature type="compositionally biased region" description="Basic and acidic residues" evidence="1">
    <location>
        <begin position="71"/>
        <end position="80"/>
    </location>
</feature>
<dbReference type="RefSeq" id="XP_047757998.1">
    <property type="nucleotide sequence ID" value="XM_047902788.1"/>
</dbReference>
<evidence type="ECO:0000256" key="1">
    <source>
        <dbReference type="SAM" id="MobiDB-lite"/>
    </source>
</evidence>
<organism evidence="2 3">
    <name type="scientific">Passalora fulva</name>
    <name type="common">Tomato leaf mold</name>
    <name type="synonym">Cladosporium fulvum</name>
    <dbReference type="NCBI Taxonomy" id="5499"/>
    <lineage>
        <taxon>Eukaryota</taxon>
        <taxon>Fungi</taxon>
        <taxon>Dikarya</taxon>
        <taxon>Ascomycota</taxon>
        <taxon>Pezizomycotina</taxon>
        <taxon>Dothideomycetes</taxon>
        <taxon>Dothideomycetidae</taxon>
        <taxon>Mycosphaerellales</taxon>
        <taxon>Mycosphaerellaceae</taxon>
        <taxon>Fulvia</taxon>
    </lineage>
</organism>
<evidence type="ECO:0000313" key="2">
    <source>
        <dbReference type="EMBL" id="UJO13632.1"/>
    </source>
</evidence>
<dbReference type="AlphaFoldDB" id="A0A9Q8LA70"/>
<reference evidence="2" key="1">
    <citation type="submission" date="2021-12" db="EMBL/GenBank/DDBJ databases">
        <authorList>
            <person name="Zaccaron A."/>
            <person name="Stergiopoulos I."/>
        </authorList>
    </citation>
    <scope>NUCLEOTIDE SEQUENCE</scope>
    <source>
        <strain evidence="2">Race5_Kim</strain>
    </source>
</reference>
<sequence length="139" mass="15596">MLADQIVNRWVLKVPARSAAPETAQEAQRQTVKFLELDRQAGAPKAPTKQPKATLTHYIGNTGWRYQPDSRGAERTRDEEVERIEQVRRIFAEEEASREAEAELSRRLAIQNNGFSRTDGYRGHGAGALKPAGRRLNSA</sequence>
<dbReference type="EMBL" id="CP090164">
    <property type="protein sequence ID" value="UJO13632.1"/>
    <property type="molecule type" value="Genomic_DNA"/>
</dbReference>
<evidence type="ECO:0000313" key="3">
    <source>
        <dbReference type="Proteomes" id="UP000756132"/>
    </source>
</evidence>
<dbReference type="KEGG" id="ffu:CLAFUR5_03640"/>
<proteinExistence type="predicted"/>
<gene>
    <name evidence="2" type="ORF">CLAFUR5_03640</name>
</gene>
<feature type="region of interest" description="Disordered" evidence="1">
    <location>
        <begin position="60"/>
        <end position="80"/>
    </location>
</feature>
<name>A0A9Q8LA70_PASFU</name>